<feature type="region of interest" description="Disordered" evidence="1">
    <location>
        <begin position="1"/>
        <end position="28"/>
    </location>
</feature>
<keyword evidence="3" id="KW-1185">Reference proteome</keyword>
<accession>A0A183DT05</accession>
<dbReference type="InterPro" id="IPR037231">
    <property type="entry name" value="NAP-like_sf"/>
</dbReference>
<feature type="compositionally biased region" description="Basic and acidic residues" evidence="1">
    <location>
        <begin position="17"/>
        <end position="28"/>
    </location>
</feature>
<reference evidence="2 3" key="2">
    <citation type="submission" date="2018-11" db="EMBL/GenBank/DDBJ databases">
        <authorList>
            <consortium name="Pathogen Informatics"/>
        </authorList>
    </citation>
    <scope>NUCLEOTIDE SEQUENCE [LARGE SCALE GENOMIC DNA]</scope>
</reference>
<name>A0A183DT05_9BILA</name>
<evidence type="ECO:0000313" key="2">
    <source>
        <dbReference type="EMBL" id="VDN19367.1"/>
    </source>
</evidence>
<evidence type="ECO:0000256" key="1">
    <source>
        <dbReference type="SAM" id="MobiDB-lite"/>
    </source>
</evidence>
<gene>
    <name evidence="2" type="ORF">GPUH_LOCUS11846</name>
</gene>
<dbReference type="SUPFAM" id="SSF143113">
    <property type="entry name" value="NAP-like"/>
    <property type="match status" value="1"/>
</dbReference>
<dbReference type="AlphaFoldDB" id="A0A183DT05"/>
<dbReference type="OrthoDB" id="27325at2759"/>
<protein>
    <submittedName>
        <fullName evidence="4">Nbl1_Borealin_N domain-containing protein</fullName>
    </submittedName>
</protein>
<evidence type="ECO:0000313" key="4">
    <source>
        <dbReference type="WBParaSite" id="GPUH_0001186001-mRNA-1"/>
    </source>
</evidence>
<organism evidence="4">
    <name type="scientific">Gongylonema pulchrum</name>
    <dbReference type="NCBI Taxonomy" id="637853"/>
    <lineage>
        <taxon>Eukaryota</taxon>
        <taxon>Metazoa</taxon>
        <taxon>Ecdysozoa</taxon>
        <taxon>Nematoda</taxon>
        <taxon>Chromadorea</taxon>
        <taxon>Rhabditida</taxon>
        <taxon>Spirurina</taxon>
        <taxon>Spiruromorpha</taxon>
        <taxon>Spiruroidea</taxon>
        <taxon>Gongylonematidae</taxon>
        <taxon>Gongylonema</taxon>
    </lineage>
</organism>
<sequence length="129" mass="14921">MCESRKERKTARVGVWKRKDREKGRREAEPWMLSGVAKRPVSMESKLPPQLKPPHPCENDMKAFITALPKSVKRRVQALKKLQAEGISIESQFYERVHQLEAEFAPLFNDLSSKVAHLHFTKSLDFSFS</sequence>
<dbReference type="WBParaSite" id="GPUH_0001186001-mRNA-1">
    <property type="protein sequence ID" value="GPUH_0001186001-mRNA-1"/>
    <property type="gene ID" value="GPUH_0001186001"/>
</dbReference>
<feature type="compositionally biased region" description="Basic residues" evidence="1">
    <location>
        <begin position="7"/>
        <end position="16"/>
    </location>
</feature>
<dbReference type="EMBL" id="UYRT01078846">
    <property type="protein sequence ID" value="VDN19367.1"/>
    <property type="molecule type" value="Genomic_DNA"/>
</dbReference>
<evidence type="ECO:0000313" key="3">
    <source>
        <dbReference type="Proteomes" id="UP000271098"/>
    </source>
</evidence>
<proteinExistence type="predicted"/>
<dbReference type="Proteomes" id="UP000271098">
    <property type="component" value="Unassembled WGS sequence"/>
</dbReference>
<dbReference type="Gene3D" id="1.20.5.1500">
    <property type="match status" value="1"/>
</dbReference>
<reference evidence="4" key="1">
    <citation type="submission" date="2016-06" db="UniProtKB">
        <authorList>
            <consortium name="WormBaseParasite"/>
        </authorList>
    </citation>
    <scope>IDENTIFICATION</scope>
</reference>